<dbReference type="SUPFAM" id="SSF50969">
    <property type="entry name" value="YVTN repeat-like/Quinoprotein amine dehydrogenase"/>
    <property type="match status" value="1"/>
</dbReference>
<keyword evidence="1" id="KW-0732">Signal</keyword>
<feature type="chain" id="PRO_5010314508" description="DUF4374 domain-containing protein" evidence="1">
    <location>
        <begin position="27"/>
        <end position="403"/>
    </location>
</feature>
<gene>
    <name evidence="2" type="ORF">SAMN05421820_107104</name>
</gene>
<keyword evidence="3" id="KW-1185">Reference proteome</keyword>
<name>A0A1H0AIB3_9SPHI</name>
<protein>
    <recommendedName>
        <fullName evidence="4">DUF4374 domain-containing protein</fullName>
    </recommendedName>
</protein>
<sequence>MKTSNKTMRILALLAVTATLSFSACKKSSNPEQPVDPAPEASQFAIVAGINNPTALFLMTSGNLSTGSVTTVGQGTEISGWSRLFKNGFYYNLANNKFTKSKLENQLLKEVGAMPVTGNIMNSFWLTDNTLLISGTSSTTPDAIMTYTIINVDNMTIIKTGTFGKQELQPTDKAIYISSCFLKGDRLYVTYAVYNSNWTATDVAYLASAPYPALDNVTISTDTRSTYPGSFAPITPNAVNYNNDVYMITNTGDRWGVNPNKPSAIFRLKNGATAFDKDYFFDLSAISDGNREYYGLWDLGNGKAITRMGRKDLLLEFEDYTNKDVFEYYVIDVVNKTRKKLELPLDRGVLVSPVLVEAGKAYIAVSSSTAGKFIWTYDIASGNLTKGLEVKGVDYVSTLSRLK</sequence>
<accession>A0A1H0AIB3</accession>
<dbReference type="EMBL" id="FNGY01000007">
    <property type="protein sequence ID" value="SDN33157.1"/>
    <property type="molecule type" value="Genomic_DNA"/>
</dbReference>
<evidence type="ECO:0000256" key="1">
    <source>
        <dbReference type="SAM" id="SignalP"/>
    </source>
</evidence>
<dbReference type="InterPro" id="IPR011044">
    <property type="entry name" value="Quino_amine_DH_bsu"/>
</dbReference>
<feature type="signal peptide" evidence="1">
    <location>
        <begin position="1"/>
        <end position="26"/>
    </location>
</feature>
<dbReference type="STRING" id="430522.BFS30_19820"/>
<organism evidence="2 3">
    <name type="scientific">Pedobacter steynii</name>
    <dbReference type="NCBI Taxonomy" id="430522"/>
    <lineage>
        <taxon>Bacteria</taxon>
        <taxon>Pseudomonadati</taxon>
        <taxon>Bacteroidota</taxon>
        <taxon>Sphingobacteriia</taxon>
        <taxon>Sphingobacteriales</taxon>
        <taxon>Sphingobacteriaceae</taxon>
        <taxon>Pedobacter</taxon>
    </lineage>
</organism>
<dbReference type="OrthoDB" id="738440at2"/>
<reference evidence="3" key="1">
    <citation type="submission" date="2016-10" db="EMBL/GenBank/DDBJ databases">
        <authorList>
            <person name="Varghese N."/>
            <person name="Submissions S."/>
        </authorList>
    </citation>
    <scope>NUCLEOTIDE SEQUENCE [LARGE SCALE GENOMIC DNA]</scope>
    <source>
        <strain evidence="3">DSM 19110</strain>
    </source>
</reference>
<evidence type="ECO:0000313" key="3">
    <source>
        <dbReference type="Proteomes" id="UP000183200"/>
    </source>
</evidence>
<dbReference type="RefSeq" id="WP_074610208.1">
    <property type="nucleotide sequence ID" value="NZ_FNGY01000007.1"/>
</dbReference>
<evidence type="ECO:0000313" key="2">
    <source>
        <dbReference type="EMBL" id="SDN33157.1"/>
    </source>
</evidence>
<dbReference type="PROSITE" id="PS51257">
    <property type="entry name" value="PROKAR_LIPOPROTEIN"/>
    <property type="match status" value="1"/>
</dbReference>
<evidence type="ECO:0008006" key="4">
    <source>
        <dbReference type="Google" id="ProtNLM"/>
    </source>
</evidence>
<dbReference type="Proteomes" id="UP000183200">
    <property type="component" value="Unassembled WGS sequence"/>
</dbReference>
<dbReference type="AlphaFoldDB" id="A0A1H0AIB3"/>
<proteinExistence type="predicted"/>